<evidence type="ECO:0000256" key="11">
    <source>
        <dbReference type="HAMAP-Rule" id="MF_01498"/>
    </source>
</evidence>
<dbReference type="GO" id="GO:0008270">
    <property type="term" value="F:zinc ion binding"/>
    <property type="evidence" value="ECO:0007669"/>
    <property type="project" value="UniProtKB-KW"/>
</dbReference>
<evidence type="ECO:0000256" key="9">
    <source>
        <dbReference type="ARBA" id="ARBA00023125"/>
    </source>
</evidence>
<dbReference type="Gene3D" id="3.40.50.300">
    <property type="entry name" value="P-loop containing nucleotide triphosphate hydrolases"/>
    <property type="match status" value="1"/>
</dbReference>
<keyword evidence="16" id="KW-1185">Reference proteome</keyword>
<dbReference type="EMBL" id="CP052909">
    <property type="protein sequence ID" value="QNJ97301.1"/>
    <property type="molecule type" value="Genomic_DNA"/>
</dbReference>
<dbReference type="KEGG" id="alti:ALE3EI_0725"/>
<dbReference type="Pfam" id="PF13541">
    <property type="entry name" value="ChlI"/>
    <property type="match status" value="1"/>
</dbReference>
<keyword evidence="3 11" id="KW-0227">DNA damage</keyword>
<protein>
    <recommendedName>
        <fullName evidence="11 12">DNA repair protein RadA</fullName>
    </recommendedName>
</protein>
<evidence type="ECO:0000256" key="7">
    <source>
        <dbReference type="ARBA" id="ARBA00022840"/>
    </source>
</evidence>
<feature type="domain" description="RecA family profile 1" evidence="14">
    <location>
        <begin position="101"/>
        <end position="247"/>
    </location>
</feature>
<name>A0A7G8PSI5_9FLAO</name>
<evidence type="ECO:0000256" key="4">
    <source>
        <dbReference type="ARBA" id="ARBA00022771"/>
    </source>
</evidence>
<dbReference type="GO" id="GO:0140664">
    <property type="term" value="F:ATP-dependent DNA damage sensor activity"/>
    <property type="evidence" value="ECO:0007669"/>
    <property type="project" value="InterPro"/>
</dbReference>
<comment type="function">
    <text evidence="11">Plays a role in repairing double-strand DNA breaks, probably involving stabilizing or processing branched DNA or blocked replication forks.</text>
</comment>
<dbReference type="GO" id="GO:0003684">
    <property type="term" value="F:damaged DNA binding"/>
    <property type="evidence" value="ECO:0007669"/>
    <property type="project" value="InterPro"/>
</dbReference>
<keyword evidence="1 11" id="KW-0479">Metal-binding</keyword>
<dbReference type="InterPro" id="IPR004504">
    <property type="entry name" value="DNA_repair_RadA"/>
</dbReference>
<feature type="short sequence motif" description="RadA KNRFG motif" evidence="11">
    <location>
        <begin position="284"/>
        <end position="288"/>
    </location>
</feature>
<evidence type="ECO:0000256" key="5">
    <source>
        <dbReference type="ARBA" id="ARBA00022801"/>
    </source>
</evidence>
<dbReference type="InterPro" id="IPR003593">
    <property type="entry name" value="AAA+_ATPase"/>
</dbReference>
<dbReference type="InterPro" id="IPR020568">
    <property type="entry name" value="Ribosomal_Su5_D2-typ_SF"/>
</dbReference>
<keyword evidence="4 13" id="KW-0863">Zinc-finger</keyword>
<keyword evidence="6 13" id="KW-0862">Zinc</keyword>
<dbReference type="SMART" id="SM00382">
    <property type="entry name" value="AAA"/>
    <property type="match status" value="1"/>
</dbReference>
<dbReference type="PANTHER" id="PTHR32472">
    <property type="entry name" value="DNA REPAIR PROTEIN RADA"/>
    <property type="match status" value="1"/>
</dbReference>
<dbReference type="InterPro" id="IPR027417">
    <property type="entry name" value="P-loop_NTPase"/>
</dbReference>
<dbReference type="Pfam" id="PF18073">
    <property type="entry name" value="Zn_ribbon_LapB"/>
    <property type="match status" value="1"/>
</dbReference>
<feature type="region of interest" description="Lon-protease-like" evidence="11">
    <location>
        <begin position="383"/>
        <end position="485"/>
    </location>
</feature>
<dbReference type="Gene3D" id="3.30.230.10">
    <property type="match status" value="1"/>
</dbReference>
<evidence type="ECO:0000256" key="13">
    <source>
        <dbReference type="RuleBase" id="RU003555"/>
    </source>
</evidence>
<reference evidence="15 16" key="1">
    <citation type="submission" date="2020-04" db="EMBL/GenBank/DDBJ databases">
        <title>Genome sequence of Altibacter aquimarinus strain ALE3EI.</title>
        <authorList>
            <person name="Oh H.-M."/>
            <person name="Jang D."/>
        </authorList>
    </citation>
    <scope>NUCLEOTIDE SEQUENCE [LARGE SCALE GENOMIC DNA]</scope>
    <source>
        <strain evidence="15 16">ALE3EI</strain>
    </source>
</reference>
<evidence type="ECO:0000313" key="16">
    <source>
        <dbReference type="Proteomes" id="UP000515514"/>
    </source>
</evidence>
<comment type="similarity">
    <text evidence="11 13">Belongs to the RecA family. RadA subfamily.</text>
</comment>
<gene>
    <name evidence="11" type="primary">radA</name>
    <name evidence="15" type="ORF">ALE3EI_0725</name>
</gene>
<dbReference type="PRINTS" id="PR01874">
    <property type="entry name" value="DNAREPAIRADA"/>
</dbReference>
<dbReference type="GO" id="GO:0005829">
    <property type="term" value="C:cytosol"/>
    <property type="evidence" value="ECO:0007669"/>
    <property type="project" value="TreeGrafter"/>
</dbReference>
<sequence>MTAAKGNKYDYIFLHEESVNIIVNIFNLAERTMAKTKTTFFCQNCGSQFSKWQGQCTSCKQWNTIAEEVLQKAEKSSWRPSESVPKRVSKPQRITDISTTSEARMNTKNNELNRVLGGGLVPGSLTLLGGEPGIGKSTLMLQIALRLPYKTLYVSGEESAQQIKMRAERIEPDSENCFILTETKTQNIFRNIEELQPDIVVIDSIQTLHTDYIESSAGSISQIRETTTELIKFAKETDTPVILIGHITKDGNIAGPKILEHMVDTVLQFEGDRNHIYRILRANKNRFGSTNELGIYEMQGSGLREVENPSEILISKNEEDLSGTAISATLEGMRPLMIEIQALVSSAVYGTPQRSATGYNAKRLNMILAVLEKRAGFKLGAKDVFLNITGGITVDDPAIDLAVVAAVLSSNIDIAIDKTMCFAAEIGLAGEVRPVTRVDQRILEAEKLGFATIVISKYCKLPKQSYGINIIKVAKVHDVVHHLFG</sequence>
<dbReference type="GO" id="GO:0000725">
    <property type="term" value="P:recombinational repair"/>
    <property type="evidence" value="ECO:0007669"/>
    <property type="project" value="UniProtKB-UniRule"/>
</dbReference>
<evidence type="ECO:0000259" key="14">
    <source>
        <dbReference type="PROSITE" id="PS50162"/>
    </source>
</evidence>
<dbReference type="SUPFAM" id="SSF54211">
    <property type="entry name" value="Ribosomal protein S5 domain 2-like"/>
    <property type="match status" value="1"/>
</dbReference>
<dbReference type="AlphaFoldDB" id="A0A7G8PSI5"/>
<comment type="domain">
    <text evidence="11">The middle region has homology to RecA with ATPase motifs including the RadA KNRFG motif, while the C-terminus is homologous to Lon protease.</text>
</comment>
<feature type="binding site" evidence="11">
    <location>
        <begin position="130"/>
        <end position="137"/>
    </location>
    <ligand>
        <name>ATP</name>
        <dbReference type="ChEBI" id="CHEBI:30616"/>
    </ligand>
</feature>
<evidence type="ECO:0000256" key="8">
    <source>
        <dbReference type="ARBA" id="ARBA00023016"/>
    </source>
</evidence>
<evidence type="ECO:0000256" key="12">
    <source>
        <dbReference type="NCBIfam" id="TIGR00416"/>
    </source>
</evidence>
<keyword evidence="8 11" id="KW-0346">Stress response</keyword>
<dbReference type="PROSITE" id="PS50162">
    <property type="entry name" value="RECA_2"/>
    <property type="match status" value="1"/>
</dbReference>
<dbReference type="GO" id="GO:0005524">
    <property type="term" value="F:ATP binding"/>
    <property type="evidence" value="ECO:0007669"/>
    <property type="project" value="UniProtKB-UniRule"/>
</dbReference>
<evidence type="ECO:0000256" key="10">
    <source>
        <dbReference type="ARBA" id="ARBA00023204"/>
    </source>
</evidence>
<dbReference type="Pfam" id="PF13481">
    <property type="entry name" value="AAA_25"/>
    <property type="match status" value="1"/>
</dbReference>
<organism evidence="15 16">
    <name type="scientific">Constantimarinum furrinae</name>
    <dbReference type="NCBI Taxonomy" id="2562285"/>
    <lineage>
        <taxon>Bacteria</taxon>
        <taxon>Pseudomonadati</taxon>
        <taxon>Bacteroidota</taxon>
        <taxon>Flavobacteriia</taxon>
        <taxon>Flavobacteriales</taxon>
        <taxon>Flavobacteriaceae</taxon>
        <taxon>Altibacter/Constantimarinum group</taxon>
        <taxon>Constantimarinum</taxon>
    </lineage>
</organism>
<dbReference type="GO" id="GO:0016787">
    <property type="term" value="F:hydrolase activity"/>
    <property type="evidence" value="ECO:0007669"/>
    <property type="project" value="UniProtKB-KW"/>
</dbReference>
<dbReference type="PANTHER" id="PTHR32472:SF10">
    <property type="entry name" value="DNA REPAIR PROTEIN RADA-LIKE PROTEIN"/>
    <property type="match status" value="1"/>
</dbReference>
<evidence type="ECO:0000313" key="15">
    <source>
        <dbReference type="EMBL" id="QNJ97301.1"/>
    </source>
</evidence>
<keyword evidence="2 11" id="KW-0547">Nucleotide-binding</keyword>
<keyword evidence="7 11" id="KW-0067">ATP-binding</keyword>
<dbReference type="Proteomes" id="UP000515514">
    <property type="component" value="Chromosome"/>
</dbReference>
<keyword evidence="10 11" id="KW-0234">DNA repair</keyword>
<dbReference type="InterPro" id="IPR014721">
    <property type="entry name" value="Ribsml_uS5_D2-typ_fold_subgr"/>
</dbReference>
<evidence type="ECO:0000256" key="2">
    <source>
        <dbReference type="ARBA" id="ARBA00022741"/>
    </source>
</evidence>
<dbReference type="NCBIfam" id="TIGR00416">
    <property type="entry name" value="sms"/>
    <property type="match status" value="1"/>
</dbReference>
<keyword evidence="9 11" id="KW-0238">DNA-binding</keyword>
<dbReference type="SUPFAM" id="SSF52540">
    <property type="entry name" value="P-loop containing nucleoside triphosphate hydrolases"/>
    <property type="match status" value="1"/>
</dbReference>
<dbReference type="InterPro" id="IPR041166">
    <property type="entry name" value="Rubredoxin_2"/>
</dbReference>
<keyword evidence="5" id="KW-0378">Hydrolase</keyword>
<dbReference type="HAMAP" id="MF_01498">
    <property type="entry name" value="RadA_bact"/>
    <property type="match status" value="1"/>
</dbReference>
<accession>A0A7G8PSI5</accession>
<comment type="function">
    <text evidence="13">DNA-dependent ATPase involved in processing of recombination intermediates, plays a role in repairing DNA breaks. Stimulates the branch migration of RecA-mediated strand transfer reactions, allowing the 3' invading strand to extend heteroduplex DNA faster. Binds ssDNA in the presence of ADP but not other nucleotides, has ATPase activity that is stimulated by ssDNA and various branched DNA structures, but inhibited by SSB. Does not have RecA's homology-searching function.</text>
</comment>
<dbReference type="FunFam" id="3.40.50.300:FF:000050">
    <property type="entry name" value="DNA repair protein RadA"/>
    <property type="match status" value="1"/>
</dbReference>
<dbReference type="CDD" id="cd01121">
    <property type="entry name" value="RadA_SMS_N"/>
    <property type="match status" value="1"/>
</dbReference>
<dbReference type="InterPro" id="IPR020588">
    <property type="entry name" value="RecA_ATP-bd"/>
</dbReference>
<proteinExistence type="inferred from homology"/>
<evidence type="ECO:0000256" key="6">
    <source>
        <dbReference type="ARBA" id="ARBA00022833"/>
    </source>
</evidence>
<evidence type="ECO:0000256" key="3">
    <source>
        <dbReference type="ARBA" id="ARBA00022763"/>
    </source>
</evidence>
<evidence type="ECO:0000256" key="1">
    <source>
        <dbReference type="ARBA" id="ARBA00022723"/>
    </source>
</evidence>